<dbReference type="AlphaFoldDB" id="A0A0Q3WZ57"/>
<name>A0A0Q3WZ57_9BACI</name>
<dbReference type="Proteomes" id="UP000051888">
    <property type="component" value="Unassembled WGS sequence"/>
</dbReference>
<dbReference type="PATRIC" id="fig|157838.3.peg.3510"/>
<dbReference type="InterPro" id="IPR003010">
    <property type="entry name" value="C-N_Hydrolase"/>
</dbReference>
<proteinExistence type="inferred from homology"/>
<dbReference type="PROSITE" id="PS50263">
    <property type="entry name" value="CN_HYDROLASE"/>
    <property type="match status" value="1"/>
</dbReference>
<dbReference type="PANTHER" id="PTHR23088">
    <property type="entry name" value="NITRILASE-RELATED"/>
    <property type="match status" value="1"/>
</dbReference>
<keyword evidence="4" id="KW-1185">Reference proteome</keyword>
<dbReference type="PROSITE" id="PS01227">
    <property type="entry name" value="UPF0012"/>
    <property type="match status" value="1"/>
</dbReference>
<keyword evidence="3" id="KW-0378">Hydrolase</keyword>
<gene>
    <name evidence="3" type="ORF">AN964_15895</name>
</gene>
<dbReference type="InterPro" id="IPR036526">
    <property type="entry name" value="C-N_Hydrolase_sf"/>
</dbReference>
<feature type="domain" description="CN hydrolase" evidence="2">
    <location>
        <begin position="3"/>
        <end position="239"/>
    </location>
</feature>
<reference evidence="3 4" key="1">
    <citation type="submission" date="2015-09" db="EMBL/GenBank/DDBJ databases">
        <title>Genome sequencing project for genomic taxonomy and phylogenomics of Bacillus-like bacteria.</title>
        <authorList>
            <person name="Liu B."/>
            <person name="Wang J."/>
            <person name="Zhu Y."/>
            <person name="Liu G."/>
            <person name="Chen Q."/>
            <person name="Chen Z."/>
            <person name="Lan J."/>
            <person name="Che J."/>
            <person name="Ge C."/>
            <person name="Shi H."/>
            <person name="Pan Z."/>
            <person name="Liu X."/>
        </authorList>
    </citation>
    <scope>NUCLEOTIDE SEQUENCE [LARGE SCALE GENOMIC DNA]</scope>
    <source>
        <strain evidence="3 4">LMG 18435</strain>
    </source>
</reference>
<dbReference type="RefSeq" id="WP_055740628.1">
    <property type="nucleotide sequence ID" value="NZ_JAAIWL010000010.1"/>
</dbReference>
<accession>A0A0Q3WZ57</accession>
<dbReference type="Gene3D" id="3.60.110.10">
    <property type="entry name" value="Carbon-nitrogen hydrolase"/>
    <property type="match status" value="1"/>
</dbReference>
<evidence type="ECO:0000256" key="1">
    <source>
        <dbReference type="ARBA" id="ARBA00010613"/>
    </source>
</evidence>
<dbReference type="EMBL" id="LJJC01000004">
    <property type="protein sequence ID" value="KQL54844.1"/>
    <property type="molecule type" value="Genomic_DNA"/>
</dbReference>
<organism evidence="3 4">
    <name type="scientific">Heyndrickxia shackletonii</name>
    <dbReference type="NCBI Taxonomy" id="157838"/>
    <lineage>
        <taxon>Bacteria</taxon>
        <taxon>Bacillati</taxon>
        <taxon>Bacillota</taxon>
        <taxon>Bacilli</taxon>
        <taxon>Bacillales</taxon>
        <taxon>Bacillaceae</taxon>
        <taxon>Heyndrickxia</taxon>
    </lineage>
</organism>
<dbReference type="CDD" id="cd07583">
    <property type="entry name" value="nitrilase_5"/>
    <property type="match status" value="1"/>
</dbReference>
<evidence type="ECO:0000313" key="3">
    <source>
        <dbReference type="EMBL" id="KQL54844.1"/>
    </source>
</evidence>
<evidence type="ECO:0000313" key="4">
    <source>
        <dbReference type="Proteomes" id="UP000051888"/>
    </source>
</evidence>
<comment type="similarity">
    <text evidence="1">Belongs to the carbon-nitrogen hydrolase superfamily. NIT1/NIT2 family.</text>
</comment>
<comment type="caution">
    <text evidence="3">The sequence shown here is derived from an EMBL/GenBank/DDBJ whole genome shotgun (WGS) entry which is preliminary data.</text>
</comment>
<dbReference type="GO" id="GO:0016787">
    <property type="term" value="F:hydrolase activity"/>
    <property type="evidence" value="ECO:0007669"/>
    <property type="project" value="UniProtKB-KW"/>
</dbReference>
<protein>
    <submittedName>
        <fullName evidence="3">Hydrolase</fullName>
    </submittedName>
</protein>
<dbReference type="STRING" id="157838.AN964_15895"/>
<evidence type="ECO:0000259" key="2">
    <source>
        <dbReference type="PROSITE" id="PS50263"/>
    </source>
</evidence>
<dbReference type="PANTHER" id="PTHR23088:SF27">
    <property type="entry name" value="DEAMINATED GLUTATHIONE AMIDASE"/>
    <property type="match status" value="1"/>
</dbReference>
<dbReference type="InterPro" id="IPR001110">
    <property type="entry name" value="UPF0012_CS"/>
</dbReference>
<sequence>MKWKIACIQMDIKYGNPDKNYAEARKWIQKAAKANCDIAILPELWTTGYDLTRLFEIGDENAKESVRFLQNAAKEFQIHLVGGSVAKKTADGIFNTMLIVDREGQLVKEYDKLHLFKLMDEHLYLQGGKRDGLFQLENETFGTVICYDIRFPEWIRKLALNGAKAIFVSAEWPNPRLHHWKTLLTARAIENQCYVIACNRVGRDPNNHFFGHSLIIDPWGEIIAEGTENEQLITGEIDLETVSKVRNTIPVFADRLPEFY</sequence>
<dbReference type="SUPFAM" id="SSF56317">
    <property type="entry name" value="Carbon-nitrogen hydrolase"/>
    <property type="match status" value="1"/>
</dbReference>
<dbReference type="OrthoDB" id="9811121at2"/>
<dbReference type="Pfam" id="PF00795">
    <property type="entry name" value="CN_hydrolase"/>
    <property type="match status" value="1"/>
</dbReference>